<dbReference type="EMBL" id="BRZM01001222">
    <property type="protein sequence ID" value="GLD72780.1"/>
    <property type="molecule type" value="Genomic_DNA"/>
</dbReference>
<dbReference type="GO" id="GO:0043124">
    <property type="term" value="P:negative regulation of canonical NF-kappaB signal transduction"/>
    <property type="evidence" value="ECO:0007669"/>
    <property type="project" value="TreeGrafter"/>
</dbReference>
<gene>
    <name evidence="2" type="ORF">AKAME5_002410500</name>
</gene>
<organism evidence="2 3">
    <name type="scientific">Lates japonicus</name>
    <name type="common">Japanese lates</name>
    <dbReference type="NCBI Taxonomy" id="270547"/>
    <lineage>
        <taxon>Eukaryota</taxon>
        <taxon>Metazoa</taxon>
        <taxon>Chordata</taxon>
        <taxon>Craniata</taxon>
        <taxon>Vertebrata</taxon>
        <taxon>Euteleostomi</taxon>
        <taxon>Actinopterygii</taxon>
        <taxon>Neopterygii</taxon>
        <taxon>Teleostei</taxon>
        <taxon>Neoteleostei</taxon>
        <taxon>Acanthomorphata</taxon>
        <taxon>Carangaria</taxon>
        <taxon>Carangaria incertae sedis</taxon>
        <taxon>Centropomidae</taxon>
        <taxon>Lates</taxon>
    </lineage>
</organism>
<dbReference type="InterPro" id="IPR055292">
    <property type="entry name" value="MABP1"/>
</dbReference>
<dbReference type="GO" id="GO:0016301">
    <property type="term" value="F:kinase activity"/>
    <property type="evidence" value="ECO:0007669"/>
    <property type="project" value="UniProtKB-KW"/>
</dbReference>
<comment type="caution">
    <text evidence="2">The sequence shown here is derived from an EMBL/GenBank/DDBJ whole genome shotgun (WGS) entry which is preliminary data.</text>
</comment>
<dbReference type="Proteomes" id="UP001279410">
    <property type="component" value="Unassembled WGS sequence"/>
</dbReference>
<dbReference type="GO" id="GO:0005737">
    <property type="term" value="C:cytoplasm"/>
    <property type="evidence" value="ECO:0007669"/>
    <property type="project" value="TreeGrafter"/>
</dbReference>
<keyword evidence="2" id="KW-0418">Kinase</keyword>
<dbReference type="PANTHER" id="PTHR44813:SF1">
    <property type="entry name" value="MITOGEN-ACTIVATED PROTEIN KINASE-BINDING PROTEIN 1"/>
    <property type="match status" value="1"/>
</dbReference>
<accession>A0AAD3RLW1</accession>
<keyword evidence="2" id="KW-0808">Transferase</keyword>
<dbReference type="InterPro" id="IPR015943">
    <property type="entry name" value="WD40/YVTN_repeat-like_dom_sf"/>
</dbReference>
<evidence type="ECO:0000313" key="3">
    <source>
        <dbReference type="Proteomes" id="UP001279410"/>
    </source>
</evidence>
<dbReference type="InterPro" id="IPR036322">
    <property type="entry name" value="WD40_repeat_dom_sf"/>
</dbReference>
<evidence type="ECO:0000256" key="1">
    <source>
        <dbReference type="SAM" id="MobiDB-lite"/>
    </source>
</evidence>
<keyword evidence="3" id="KW-1185">Reference proteome</keyword>
<name>A0AAD3RLW1_LATJO</name>
<feature type="compositionally biased region" description="Polar residues" evidence="1">
    <location>
        <begin position="309"/>
        <end position="322"/>
    </location>
</feature>
<reference evidence="2" key="1">
    <citation type="submission" date="2022-08" db="EMBL/GenBank/DDBJ databases">
        <title>Genome sequencing of akame (Lates japonicus).</title>
        <authorList>
            <person name="Hashiguchi Y."/>
            <person name="Takahashi H."/>
        </authorList>
    </citation>
    <scope>NUCLEOTIDE SEQUENCE</scope>
    <source>
        <strain evidence="2">Kochi</strain>
    </source>
</reference>
<proteinExistence type="predicted"/>
<dbReference type="PANTHER" id="PTHR44813">
    <property type="entry name" value="MITOGEN-ACTIVATED PROTEIN KINASE-BINDING PROTEIN 1"/>
    <property type="match status" value="1"/>
</dbReference>
<dbReference type="GO" id="GO:0046330">
    <property type="term" value="P:positive regulation of JNK cascade"/>
    <property type="evidence" value="ECO:0007669"/>
    <property type="project" value="TreeGrafter"/>
</dbReference>
<dbReference type="InterPro" id="IPR001680">
    <property type="entry name" value="WD40_rpt"/>
</dbReference>
<sequence>EGDHHVSVFSRWEICGYRRGGHMPAVRVWDVSERLQVSELQEHKYGISCVAFSPNGKYIVSVGYQHDMMVNVWNWKKNVVVAANKVSSKVTAVSFSDDSSYFVTAGNRHVKFWYLDHAKTSKVNATVPLLGRSGLLGELRNNFFSDVACGRGRQASSTFCITSSGLLCEFNDRRLLDKWVELRRVDSASTSQATCLSVTDEFIFCGCSDGTVRAFSPINLHFLCTLPRPHSLGADIASMVDASRHSLPGLRLRPEDPRPLKGKLHQPPAPSQESEARSALPNITVLDSETVQDPRSDSMRGDPHVCGLMTQTSCLESPNQTP</sequence>
<feature type="non-terminal residue" evidence="2">
    <location>
        <position position="1"/>
    </location>
</feature>
<feature type="compositionally biased region" description="Basic and acidic residues" evidence="1">
    <location>
        <begin position="292"/>
        <end position="303"/>
    </location>
</feature>
<dbReference type="Pfam" id="PF00400">
    <property type="entry name" value="WD40"/>
    <property type="match status" value="2"/>
</dbReference>
<dbReference type="SMART" id="SM00320">
    <property type="entry name" value="WD40"/>
    <property type="match status" value="3"/>
</dbReference>
<dbReference type="SUPFAM" id="SSF50978">
    <property type="entry name" value="WD40 repeat-like"/>
    <property type="match status" value="1"/>
</dbReference>
<feature type="region of interest" description="Disordered" evidence="1">
    <location>
        <begin position="248"/>
        <end position="322"/>
    </location>
</feature>
<dbReference type="AlphaFoldDB" id="A0AAD3RLW1"/>
<dbReference type="Gene3D" id="2.130.10.10">
    <property type="entry name" value="YVTN repeat-like/Quinoprotein amine dehydrogenase"/>
    <property type="match status" value="1"/>
</dbReference>
<evidence type="ECO:0000313" key="2">
    <source>
        <dbReference type="EMBL" id="GLD72780.1"/>
    </source>
</evidence>
<protein>
    <submittedName>
        <fullName evidence="2">Mitogen-activated protein kinase-binding protein 1-like isoform X1</fullName>
    </submittedName>
</protein>